<dbReference type="GO" id="GO:0003677">
    <property type="term" value="F:DNA binding"/>
    <property type="evidence" value="ECO:0007669"/>
    <property type="project" value="TreeGrafter"/>
</dbReference>
<evidence type="ECO:0000313" key="10">
    <source>
        <dbReference type="Proteomes" id="UP001283361"/>
    </source>
</evidence>
<dbReference type="InterPro" id="IPR003228">
    <property type="entry name" value="TFIID_TAF12_dom"/>
</dbReference>
<dbReference type="PANTHER" id="PTHR12264:SF21">
    <property type="entry name" value="TRANSCRIPTION INITIATION FACTOR TFIID SUBUNIT 12"/>
    <property type="match status" value="1"/>
</dbReference>
<feature type="compositionally biased region" description="Low complexity" evidence="7">
    <location>
        <begin position="30"/>
        <end position="44"/>
    </location>
</feature>
<dbReference type="GO" id="GO:0051123">
    <property type="term" value="P:RNA polymerase II preinitiation complex assembly"/>
    <property type="evidence" value="ECO:0007669"/>
    <property type="project" value="TreeGrafter"/>
</dbReference>
<feature type="domain" description="Transcription initiation factor TFIID subunit 12" evidence="8">
    <location>
        <begin position="129"/>
        <end position="194"/>
    </location>
</feature>
<dbReference type="EMBL" id="JAWDGP010001628">
    <property type="protein sequence ID" value="KAK3789801.1"/>
    <property type="molecule type" value="Genomic_DNA"/>
</dbReference>
<dbReference type="SUPFAM" id="SSF47113">
    <property type="entry name" value="Histone-fold"/>
    <property type="match status" value="1"/>
</dbReference>
<keyword evidence="10" id="KW-1185">Reference proteome</keyword>
<keyword evidence="4" id="KW-0805">Transcription regulation</keyword>
<dbReference type="Pfam" id="PF03847">
    <property type="entry name" value="TFIID_20kDa"/>
    <property type="match status" value="1"/>
</dbReference>
<evidence type="ECO:0000256" key="7">
    <source>
        <dbReference type="SAM" id="MobiDB-lite"/>
    </source>
</evidence>
<feature type="region of interest" description="Disordered" evidence="7">
    <location>
        <begin position="54"/>
        <end position="80"/>
    </location>
</feature>
<dbReference type="GO" id="GO:0005669">
    <property type="term" value="C:transcription factor TFIID complex"/>
    <property type="evidence" value="ECO:0007669"/>
    <property type="project" value="InterPro"/>
</dbReference>
<dbReference type="AlphaFoldDB" id="A0AAE1AME0"/>
<dbReference type="CDD" id="cd07981">
    <property type="entry name" value="HFD_TAF12"/>
    <property type="match status" value="1"/>
</dbReference>
<comment type="similarity">
    <text evidence="2">Belongs to the TAF12 family.</text>
</comment>
<dbReference type="PANTHER" id="PTHR12264">
    <property type="entry name" value="TRANSCRIPTION INITIATION FACTOR TFIID SUBUNIT 12"/>
    <property type="match status" value="1"/>
</dbReference>
<comment type="caution">
    <text evidence="9">The sequence shown here is derived from an EMBL/GenBank/DDBJ whole genome shotgun (WGS) entry which is preliminary data.</text>
</comment>
<evidence type="ECO:0000313" key="9">
    <source>
        <dbReference type="EMBL" id="KAK3789801.1"/>
    </source>
</evidence>
<feature type="compositionally biased region" description="Polar residues" evidence="7">
    <location>
        <begin position="54"/>
        <end position="64"/>
    </location>
</feature>
<keyword evidence="6" id="KW-0539">Nucleus</keyword>
<evidence type="ECO:0000256" key="3">
    <source>
        <dbReference type="ARBA" id="ARBA00017484"/>
    </source>
</evidence>
<evidence type="ECO:0000256" key="2">
    <source>
        <dbReference type="ARBA" id="ARBA00007530"/>
    </source>
</evidence>
<dbReference type="GO" id="GO:0046982">
    <property type="term" value="F:protein heterodimerization activity"/>
    <property type="evidence" value="ECO:0007669"/>
    <property type="project" value="InterPro"/>
</dbReference>
<feature type="region of interest" description="Disordered" evidence="7">
    <location>
        <begin position="1"/>
        <end position="21"/>
    </location>
</feature>
<dbReference type="FunFam" id="1.10.20.10:FF:000011">
    <property type="entry name" value="Transcription initiation factor TFIID subunit 12"/>
    <property type="match status" value="1"/>
</dbReference>
<evidence type="ECO:0000256" key="5">
    <source>
        <dbReference type="ARBA" id="ARBA00023163"/>
    </source>
</evidence>
<dbReference type="GO" id="GO:0017025">
    <property type="term" value="F:TBP-class protein binding"/>
    <property type="evidence" value="ECO:0007669"/>
    <property type="project" value="TreeGrafter"/>
</dbReference>
<proteinExistence type="inferred from homology"/>
<feature type="region of interest" description="Disordered" evidence="7">
    <location>
        <begin position="96"/>
        <end position="124"/>
    </location>
</feature>
<dbReference type="GO" id="GO:0000124">
    <property type="term" value="C:SAGA complex"/>
    <property type="evidence" value="ECO:0007669"/>
    <property type="project" value="InterPro"/>
</dbReference>
<dbReference type="Proteomes" id="UP001283361">
    <property type="component" value="Unassembled WGS sequence"/>
</dbReference>
<protein>
    <recommendedName>
        <fullName evidence="3">Transcription initiation factor TFIID subunit 12</fullName>
    </recommendedName>
</protein>
<feature type="compositionally biased region" description="Polar residues" evidence="7">
    <location>
        <begin position="12"/>
        <end position="21"/>
    </location>
</feature>
<dbReference type="InterPro" id="IPR037794">
    <property type="entry name" value="TAF12"/>
</dbReference>
<accession>A0AAE1AME0</accession>
<evidence type="ECO:0000256" key="4">
    <source>
        <dbReference type="ARBA" id="ARBA00023015"/>
    </source>
</evidence>
<reference evidence="9" key="1">
    <citation type="journal article" date="2023" name="G3 (Bethesda)">
        <title>A reference genome for the long-term kleptoplast-retaining sea slug Elysia crispata morphotype clarki.</title>
        <authorList>
            <person name="Eastman K.E."/>
            <person name="Pendleton A.L."/>
            <person name="Shaikh M.A."/>
            <person name="Suttiyut T."/>
            <person name="Ogas R."/>
            <person name="Tomko P."/>
            <person name="Gavelis G."/>
            <person name="Widhalm J.R."/>
            <person name="Wisecaver J.H."/>
        </authorList>
    </citation>
    <scope>NUCLEOTIDE SEQUENCE</scope>
    <source>
        <strain evidence="9">ECLA1</strain>
    </source>
</reference>
<dbReference type="InterPro" id="IPR009072">
    <property type="entry name" value="Histone-fold"/>
</dbReference>
<name>A0AAE1AME0_9GAST</name>
<comment type="subcellular location">
    <subcellularLocation>
        <location evidence="1">Nucleus</location>
    </subcellularLocation>
</comment>
<feature type="compositionally biased region" description="Low complexity" evidence="7">
    <location>
        <begin position="96"/>
        <end position="120"/>
    </location>
</feature>
<gene>
    <name evidence="9" type="ORF">RRG08_036094</name>
</gene>
<keyword evidence="5" id="KW-0804">Transcription</keyword>
<dbReference type="Gene3D" id="1.10.20.10">
    <property type="entry name" value="Histone, subunit A"/>
    <property type="match status" value="1"/>
</dbReference>
<evidence type="ECO:0000259" key="8">
    <source>
        <dbReference type="Pfam" id="PF03847"/>
    </source>
</evidence>
<evidence type="ECO:0000256" key="1">
    <source>
        <dbReference type="ARBA" id="ARBA00004123"/>
    </source>
</evidence>
<feature type="region of interest" description="Disordered" evidence="7">
    <location>
        <begin position="26"/>
        <end position="45"/>
    </location>
</feature>
<evidence type="ECO:0000256" key="6">
    <source>
        <dbReference type="ARBA" id="ARBA00023242"/>
    </source>
</evidence>
<organism evidence="9 10">
    <name type="scientific">Elysia crispata</name>
    <name type="common">lettuce slug</name>
    <dbReference type="NCBI Taxonomy" id="231223"/>
    <lineage>
        <taxon>Eukaryota</taxon>
        <taxon>Metazoa</taxon>
        <taxon>Spiralia</taxon>
        <taxon>Lophotrochozoa</taxon>
        <taxon>Mollusca</taxon>
        <taxon>Gastropoda</taxon>
        <taxon>Heterobranchia</taxon>
        <taxon>Euthyneura</taxon>
        <taxon>Panpulmonata</taxon>
        <taxon>Sacoglossa</taxon>
        <taxon>Placobranchoidea</taxon>
        <taxon>Plakobranchidae</taxon>
        <taxon>Elysia</taxon>
    </lineage>
</organism>
<sequence>MLETRLKKVGPTMSSYQNNLNSSAQLNGLSTASTPSTSPAPSFAGNGSSSIVSVLSNGPSSSPVTMPVTGSPVAARSSQPEQIIVPVGNVMSSASKASASSNSQASHAASNSSPAAAGASDNRGVLDRTRLRELVKEVDPLEQMDDDVEDVLLQVADDFIENVVASSCQLAKHRRSNTLEAKDVQLYLERNWNMQIPGFGSDEIRPYKKALTTEAHKQRMALIRKTMKKY</sequence>